<dbReference type="STRING" id="1123281.SAMN02745180_01088"/>
<dbReference type="GO" id="GO:0006508">
    <property type="term" value="P:proteolysis"/>
    <property type="evidence" value="ECO:0007669"/>
    <property type="project" value="UniProtKB-KW"/>
</dbReference>
<feature type="domain" description="Peptidase S11 D-Ala-D-Ala carboxypeptidase A C-terminal" evidence="17">
    <location>
        <begin position="280"/>
        <end position="368"/>
    </location>
</feature>
<keyword evidence="11" id="KW-0961">Cell wall biogenesis/degradation</keyword>
<evidence type="ECO:0000256" key="4">
    <source>
        <dbReference type="ARBA" id="ARBA00012448"/>
    </source>
</evidence>
<comment type="similarity">
    <text evidence="3 15">Belongs to the peptidase S11 family.</text>
</comment>
<evidence type="ECO:0000256" key="2">
    <source>
        <dbReference type="ARBA" id="ARBA00004752"/>
    </source>
</evidence>
<feature type="active site" evidence="13">
    <location>
        <position position="117"/>
    </location>
</feature>
<evidence type="ECO:0000256" key="7">
    <source>
        <dbReference type="ARBA" id="ARBA00022729"/>
    </source>
</evidence>
<dbReference type="Pfam" id="PF07943">
    <property type="entry name" value="PBP5_C"/>
    <property type="match status" value="1"/>
</dbReference>
<proteinExistence type="inferred from homology"/>
<accession>A0A1M5VWD8</accession>
<dbReference type="AlphaFoldDB" id="A0A1M5VWD8"/>
<evidence type="ECO:0000256" key="5">
    <source>
        <dbReference type="ARBA" id="ARBA00022645"/>
    </source>
</evidence>
<dbReference type="SUPFAM" id="SSF69189">
    <property type="entry name" value="Penicillin-binding protein associated domain"/>
    <property type="match status" value="1"/>
</dbReference>
<keyword evidence="5 18" id="KW-0121">Carboxypeptidase</keyword>
<dbReference type="UniPathway" id="UPA00219"/>
<dbReference type="EC" id="3.4.16.4" evidence="4"/>
<dbReference type="InterPro" id="IPR037167">
    <property type="entry name" value="Peptidase_S11_C_sf"/>
</dbReference>
<feature type="signal peptide" evidence="16">
    <location>
        <begin position="1"/>
        <end position="21"/>
    </location>
</feature>
<comment type="catalytic activity">
    <reaction evidence="12">
        <text>Preferential cleavage: (Ac)2-L-Lys-D-Ala-|-D-Ala. Also transpeptidation of peptidyl-alanyl moieties that are N-acyl substituents of D-alanine.</text>
        <dbReference type="EC" id="3.4.16.4"/>
    </reaction>
</comment>
<gene>
    <name evidence="18" type="ORF">SAMN02745180_01088</name>
</gene>
<dbReference type="OrthoDB" id="9791132at2"/>
<dbReference type="GO" id="GO:0009002">
    <property type="term" value="F:serine-type D-Ala-D-Ala carboxypeptidase activity"/>
    <property type="evidence" value="ECO:0007669"/>
    <property type="project" value="UniProtKB-EC"/>
</dbReference>
<evidence type="ECO:0000313" key="18">
    <source>
        <dbReference type="EMBL" id="SHH79545.1"/>
    </source>
</evidence>
<evidence type="ECO:0000256" key="3">
    <source>
        <dbReference type="ARBA" id="ARBA00007164"/>
    </source>
</evidence>
<evidence type="ECO:0000256" key="14">
    <source>
        <dbReference type="PIRSR" id="PIRSR618044-2"/>
    </source>
</evidence>
<dbReference type="GO" id="GO:0009252">
    <property type="term" value="P:peptidoglycan biosynthetic process"/>
    <property type="evidence" value="ECO:0007669"/>
    <property type="project" value="UniProtKB-UniPathway"/>
</dbReference>
<feature type="binding site" evidence="14">
    <location>
        <position position="223"/>
    </location>
    <ligand>
        <name>substrate</name>
    </ligand>
</feature>
<keyword evidence="10" id="KW-0573">Peptidoglycan synthesis</keyword>
<dbReference type="Gene3D" id="2.60.410.10">
    <property type="entry name" value="D-Ala-D-Ala carboxypeptidase, C-terminal domain"/>
    <property type="match status" value="1"/>
</dbReference>
<evidence type="ECO:0000256" key="6">
    <source>
        <dbReference type="ARBA" id="ARBA00022670"/>
    </source>
</evidence>
<comment type="function">
    <text evidence="1">Removes C-terminal D-alanyl residues from sugar-peptide cell wall precursors.</text>
</comment>
<dbReference type="SMART" id="SM00936">
    <property type="entry name" value="PBP5_C"/>
    <property type="match status" value="1"/>
</dbReference>
<evidence type="ECO:0000256" key="12">
    <source>
        <dbReference type="ARBA" id="ARBA00034000"/>
    </source>
</evidence>
<sequence>MKKKIIFLLIFILAFSSVSFGQSVGIEGEVSAYLLGDFENGTILEEYNIDKPLEVASITKLMTYLVVMDEMGKGDRSLDDLVYIDKDVSEVKGSSFNLKEGEIFPISTLIESLLIVSANDSAHALAKYVAGDVNTFVNMMNDKAKEIGLLNTVYLNSTGLPEGNRQNMMSTRDIFTLSRHILKKYPEILQITKKPCMDIYDREFINENTNPLLGEINGVDGLKTGFTNKAGYCLVSTMDIAANDYNEKDFRVIGVVMGTKSEEKRRDISKEFLEYGISNYTNKCIFSQDVPLDTVEISNAKKERVEVYPEKDIYSIVKAGDSIGEELILDENISLPVEKGESIGKLVVYDNEDTIGEYNVVVKEKIKKANIFLRIWRYIKQLLLNA</sequence>
<feature type="chain" id="PRO_5038793835" description="serine-type D-Ala-D-Ala carboxypeptidase" evidence="16">
    <location>
        <begin position="22"/>
        <end position="386"/>
    </location>
</feature>
<dbReference type="InterPro" id="IPR001967">
    <property type="entry name" value="Peptidase_S11_N"/>
</dbReference>
<dbReference type="RefSeq" id="WP_072743764.1">
    <property type="nucleotide sequence ID" value="NZ_FQXR01000004.1"/>
</dbReference>
<keyword evidence="19" id="KW-1185">Reference proteome</keyword>
<dbReference type="InterPro" id="IPR012338">
    <property type="entry name" value="Beta-lactam/transpept-like"/>
</dbReference>
<dbReference type="EMBL" id="FQXR01000004">
    <property type="protein sequence ID" value="SHH79545.1"/>
    <property type="molecule type" value="Genomic_DNA"/>
</dbReference>
<name>A0A1M5VWD8_9FIRM</name>
<keyword evidence="7 16" id="KW-0732">Signal</keyword>
<dbReference type="SUPFAM" id="SSF56601">
    <property type="entry name" value="beta-lactamase/transpeptidase-like"/>
    <property type="match status" value="1"/>
</dbReference>
<dbReference type="Pfam" id="PF00768">
    <property type="entry name" value="Peptidase_S11"/>
    <property type="match status" value="1"/>
</dbReference>
<evidence type="ECO:0000256" key="13">
    <source>
        <dbReference type="PIRSR" id="PIRSR618044-1"/>
    </source>
</evidence>
<protein>
    <recommendedName>
        <fullName evidence="4">serine-type D-Ala-D-Ala carboxypeptidase</fullName>
        <ecNumber evidence="4">3.4.16.4</ecNumber>
    </recommendedName>
</protein>
<dbReference type="PANTHER" id="PTHR21581">
    <property type="entry name" value="D-ALANYL-D-ALANINE CARBOXYPEPTIDASE"/>
    <property type="match status" value="1"/>
</dbReference>
<keyword evidence="8" id="KW-0378">Hydrolase</keyword>
<dbReference type="GO" id="GO:0071555">
    <property type="term" value="P:cell wall organization"/>
    <property type="evidence" value="ECO:0007669"/>
    <property type="project" value="UniProtKB-KW"/>
</dbReference>
<reference evidence="18 19" key="1">
    <citation type="submission" date="2016-11" db="EMBL/GenBank/DDBJ databases">
        <authorList>
            <person name="Jaros S."/>
            <person name="Januszkiewicz K."/>
            <person name="Wedrychowicz H."/>
        </authorList>
    </citation>
    <scope>NUCLEOTIDE SEQUENCE [LARGE SCALE GENOMIC DNA]</scope>
    <source>
        <strain evidence="18 19">DSM 13106</strain>
    </source>
</reference>
<keyword evidence="9" id="KW-0133">Cell shape</keyword>
<dbReference type="PANTHER" id="PTHR21581:SF6">
    <property type="entry name" value="TRAFFICKING PROTEIN PARTICLE COMPLEX SUBUNIT 12"/>
    <property type="match status" value="1"/>
</dbReference>
<dbReference type="Gene3D" id="3.40.710.10">
    <property type="entry name" value="DD-peptidase/beta-lactamase superfamily"/>
    <property type="match status" value="1"/>
</dbReference>
<dbReference type="InterPro" id="IPR015956">
    <property type="entry name" value="Peniciliin-bd_prot_C_sf"/>
</dbReference>
<evidence type="ECO:0000256" key="15">
    <source>
        <dbReference type="RuleBase" id="RU004016"/>
    </source>
</evidence>
<feature type="active site" description="Proton acceptor" evidence="13">
    <location>
        <position position="60"/>
    </location>
</feature>
<evidence type="ECO:0000256" key="11">
    <source>
        <dbReference type="ARBA" id="ARBA00023316"/>
    </source>
</evidence>
<evidence type="ECO:0000256" key="10">
    <source>
        <dbReference type="ARBA" id="ARBA00022984"/>
    </source>
</evidence>
<dbReference type="InterPro" id="IPR018044">
    <property type="entry name" value="Peptidase_S11"/>
</dbReference>
<feature type="active site" description="Acyl-ester intermediate" evidence="13">
    <location>
        <position position="57"/>
    </location>
</feature>
<evidence type="ECO:0000259" key="17">
    <source>
        <dbReference type="SMART" id="SM00936"/>
    </source>
</evidence>
<dbReference type="PRINTS" id="PR00725">
    <property type="entry name" value="DADACBPTASE1"/>
</dbReference>
<evidence type="ECO:0000313" key="19">
    <source>
        <dbReference type="Proteomes" id="UP000184389"/>
    </source>
</evidence>
<evidence type="ECO:0000256" key="16">
    <source>
        <dbReference type="SAM" id="SignalP"/>
    </source>
</evidence>
<dbReference type="InterPro" id="IPR012907">
    <property type="entry name" value="Peptidase_S11_C"/>
</dbReference>
<dbReference type="Proteomes" id="UP000184389">
    <property type="component" value="Unassembled WGS sequence"/>
</dbReference>
<comment type="pathway">
    <text evidence="2">Cell wall biogenesis; peptidoglycan biosynthesis.</text>
</comment>
<evidence type="ECO:0000256" key="8">
    <source>
        <dbReference type="ARBA" id="ARBA00022801"/>
    </source>
</evidence>
<organism evidence="18 19">
    <name type="scientific">Sporanaerobacter acetigenes DSM 13106</name>
    <dbReference type="NCBI Taxonomy" id="1123281"/>
    <lineage>
        <taxon>Bacteria</taxon>
        <taxon>Bacillati</taxon>
        <taxon>Bacillota</taxon>
        <taxon>Tissierellia</taxon>
        <taxon>Tissierellales</taxon>
        <taxon>Sporanaerobacteraceae</taxon>
        <taxon>Sporanaerobacter</taxon>
    </lineage>
</organism>
<evidence type="ECO:0000256" key="9">
    <source>
        <dbReference type="ARBA" id="ARBA00022960"/>
    </source>
</evidence>
<keyword evidence="6" id="KW-0645">Protease</keyword>
<evidence type="ECO:0000256" key="1">
    <source>
        <dbReference type="ARBA" id="ARBA00003217"/>
    </source>
</evidence>
<dbReference type="GO" id="GO:0008360">
    <property type="term" value="P:regulation of cell shape"/>
    <property type="evidence" value="ECO:0007669"/>
    <property type="project" value="UniProtKB-KW"/>
</dbReference>